<dbReference type="Proteomes" id="UP000813876">
    <property type="component" value="Unassembled WGS sequence"/>
</dbReference>
<keyword evidence="1" id="KW-0812">Transmembrane</keyword>
<keyword evidence="2" id="KW-0732">Signal</keyword>
<gene>
    <name evidence="3" type="ORF">GLP33_18930</name>
</gene>
<feature type="signal peptide" evidence="2">
    <location>
        <begin position="1"/>
        <end position="22"/>
    </location>
</feature>
<keyword evidence="1" id="KW-1133">Transmembrane helix</keyword>
<comment type="caution">
    <text evidence="3">The sequence shown here is derived from an EMBL/GenBank/DDBJ whole genome shotgun (WGS) entry which is preliminary data.</text>
</comment>
<dbReference type="AlphaFoldDB" id="A0AAW4ZR68"/>
<dbReference type="EMBL" id="WMCP01000033">
    <property type="protein sequence ID" value="MCF2303797.1"/>
    <property type="molecule type" value="Genomic_DNA"/>
</dbReference>
<dbReference type="InterPro" id="IPR007039">
    <property type="entry name" value="TrbC/VirB2"/>
</dbReference>
<dbReference type="Pfam" id="PF04956">
    <property type="entry name" value="TrbC"/>
    <property type="match status" value="1"/>
</dbReference>
<evidence type="ECO:0000313" key="3">
    <source>
        <dbReference type="EMBL" id="MCF2303797.1"/>
    </source>
</evidence>
<name>A0AAW4ZR68_PHOPO</name>
<protein>
    <submittedName>
        <fullName evidence="3">Type IV secretion protein A</fullName>
    </submittedName>
</protein>
<sequence length="91" mass="9635">MNLFLFIIIATCMMLFPDMAHAAGGLDKVNSFMENLKSILSGAAIVTVTVAVMVVGYKVIFTQWDARECGKILMGGLFIGGGAEIAGYLVG</sequence>
<reference evidence="3" key="1">
    <citation type="submission" date="2019-11" db="EMBL/GenBank/DDBJ databases">
        <title>Comparative genomics of photobacteria reveal adaptation to distinct habitats.</title>
        <authorList>
            <person name="Fuertes-Perez S."/>
            <person name="Hilgarth M."/>
            <person name="Vogel R.F."/>
        </authorList>
    </citation>
    <scope>NUCLEOTIDE SEQUENCE</scope>
    <source>
        <strain evidence="3">TMW2.2145</strain>
    </source>
</reference>
<keyword evidence="1" id="KW-0472">Membrane</keyword>
<evidence type="ECO:0000256" key="1">
    <source>
        <dbReference type="SAM" id="Phobius"/>
    </source>
</evidence>
<organism evidence="3 4">
    <name type="scientific">Photobacterium phosphoreum</name>
    <dbReference type="NCBI Taxonomy" id="659"/>
    <lineage>
        <taxon>Bacteria</taxon>
        <taxon>Pseudomonadati</taxon>
        <taxon>Pseudomonadota</taxon>
        <taxon>Gammaproteobacteria</taxon>
        <taxon>Vibrionales</taxon>
        <taxon>Vibrionaceae</taxon>
        <taxon>Photobacterium</taxon>
    </lineage>
</organism>
<proteinExistence type="predicted"/>
<feature type="transmembrane region" description="Helical" evidence="1">
    <location>
        <begin position="72"/>
        <end position="90"/>
    </location>
</feature>
<accession>A0AAW4ZR68</accession>
<evidence type="ECO:0000313" key="4">
    <source>
        <dbReference type="Proteomes" id="UP000813876"/>
    </source>
</evidence>
<evidence type="ECO:0000256" key="2">
    <source>
        <dbReference type="SAM" id="SignalP"/>
    </source>
</evidence>
<feature type="chain" id="PRO_5043767222" evidence="2">
    <location>
        <begin position="23"/>
        <end position="91"/>
    </location>
</feature>
<feature type="transmembrane region" description="Helical" evidence="1">
    <location>
        <begin position="38"/>
        <end position="60"/>
    </location>
</feature>